<keyword evidence="6 7" id="KW-0472">Membrane</keyword>
<organism evidence="8 9">
    <name type="scientific">Papaver nudicaule</name>
    <name type="common">Iceland poppy</name>
    <dbReference type="NCBI Taxonomy" id="74823"/>
    <lineage>
        <taxon>Eukaryota</taxon>
        <taxon>Viridiplantae</taxon>
        <taxon>Streptophyta</taxon>
        <taxon>Embryophyta</taxon>
        <taxon>Tracheophyta</taxon>
        <taxon>Spermatophyta</taxon>
        <taxon>Magnoliopsida</taxon>
        <taxon>Ranunculales</taxon>
        <taxon>Papaveraceae</taxon>
        <taxon>Papaveroideae</taxon>
        <taxon>Papaver</taxon>
    </lineage>
</organism>
<comment type="similarity">
    <text evidence="2">Belongs to the purine permeases (TC 2.A.7.14) family.</text>
</comment>
<evidence type="ECO:0000313" key="8">
    <source>
        <dbReference type="EMBL" id="MCL7051232.1"/>
    </source>
</evidence>
<sequence length="258" mass="28147">MASSTLNIETLENHGTAQNGSSETHTEKPTKIWLMIIINCAFVTVGEVGGPLLIRLYYLHGGNRKWLSSCTQSGGFPILIIPLLFLFIQFKLSTGKNNEIFWLEPKLFLLGAVVGVVAGVGNFMHSLGLSYIPVSTSSLLFATQLCFIAFFSWLIVKQKFTAFIINAVVVMTLGSVLLGINTDGDKPVGVSKAQYLLGFLLTLLAAVLTGLLTPLIELAFSKSTRNITYASLLQFQFILSLFATIVCVIAMLVNKDFQ</sequence>
<feature type="transmembrane region" description="Helical" evidence="7">
    <location>
        <begin position="32"/>
        <end position="54"/>
    </location>
</feature>
<evidence type="ECO:0000256" key="6">
    <source>
        <dbReference type="ARBA" id="ARBA00023136"/>
    </source>
</evidence>
<feature type="transmembrane region" description="Helical" evidence="7">
    <location>
        <begin position="107"/>
        <end position="132"/>
    </location>
</feature>
<evidence type="ECO:0000256" key="7">
    <source>
        <dbReference type="SAM" id="Phobius"/>
    </source>
</evidence>
<accession>A0AA41W148</accession>
<proteinExistence type="inferred from homology"/>
<reference evidence="8" key="1">
    <citation type="submission" date="2022-03" db="EMBL/GenBank/DDBJ databases">
        <title>A functionally conserved STORR gene fusion in Papaver species that diverged 16.8 million years ago.</title>
        <authorList>
            <person name="Catania T."/>
        </authorList>
    </citation>
    <scope>NUCLEOTIDE SEQUENCE</scope>
    <source>
        <strain evidence="8">S-191538</strain>
    </source>
</reference>
<evidence type="ECO:0000256" key="1">
    <source>
        <dbReference type="ARBA" id="ARBA00004141"/>
    </source>
</evidence>
<feature type="transmembrane region" description="Helical" evidence="7">
    <location>
        <begin position="232"/>
        <end position="253"/>
    </location>
</feature>
<dbReference type="SUPFAM" id="SSF103481">
    <property type="entry name" value="Multidrug resistance efflux transporter EmrE"/>
    <property type="match status" value="1"/>
</dbReference>
<keyword evidence="3" id="KW-0813">Transport</keyword>
<feature type="transmembrane region" description="Helical" evidence="7">
    <location>
        <begin position="138"/>
        <end position="156"/>
    </location>
</feature>
<evidence type="ECO:0000313" key="9">
    <source>
        <dbReference type="Proteomes" id="UP001177140"/>
    </source>
</evidence>
<feature type="transmembrane region" description="Helical" evidence="7">
    <location>
        <begin position="66"/>
        <end position="87"/>
    </location>
</feature>
<dbReference type="GO" id="GO:0015211">
    <property type="term" value="F:purine nucleoside transmembrane transporter activity"/>
    <property type="evidence" value="ECO:0007669"/>
    <property type="project" value="InterPro"/>
</dbReference>
<evidence type="ECO:0000256" key="3">
    <source>
        <dbReference type="ARBA" id="ARBA00022448"/>
    </source>
</evidence>
<comment type="caution">
    <text evidence="8">The sequence shown here is derived from an EMBL/GenBank/DDBJ whole genome shotgun (WGS) entry which is preliminary data.</text>
</comment>
<dbReference type="PANTHER" id="PTHR31376:SF105">
    <property type="entry name" value="PURINE PERMEASE-RELATED"/>
    <property type="match status" value="1"/>
</dbReference>
<dbReference type="InterPro" id="IPR030182">
    <property type="entry name" value="PUP_plant"/>
</dbReference>
<feature type="transmembrane region" description="Helical" evidence="7">
    <location>
        <begin position="193"/>
        <end position="220"/>
    </location>
</feature>
<comment type="subcellular location">
    <subcellularLocation>
        <location evidence="1">Membrane</location>
        <topology evidence="1">Multi-pass membrane protein</topology>
    </subcellularLocation>
</comment>
<dbReference type="EMBL" id="JAJJMA010336129">
    <property type="protein sequence ID" value="MCL7051232.1"/>
    <property type="molecule type" value="Genomic_DNA"/>
</dbReference>
<feature type="transmembrane region" description="Helical" evidence="7">
    <location>
        <begin position="163"/>
        <end position="181"/>
    </location>
</feature>
<feature type="non-terminal residue" evidence="8">
    <location>
        <position position="258"/>
    </location>
</feature>
<dbReference type="Pfam" id="PF16913">
    <property type="entry name" value="PUNUT"/>
    <property type="match status" value="1"/>
</dbReference>
<keyword evidence="4 7" id="KW-0812">Transmembrane</keyword>
<gene>
    <name evidence="8" type="ORF">MKW94_003589</name>
</gene>
<dbReference type="PANTHER" id="PTHR31376">
    <property type="entry name" value="OS09G0467300 PROTEIN-RELATED"/>
    <property type="match status" value="1"/>
</dbReference>
<dbReference type="InterPro" id="IPR037185">
    <property type="entry name" value="EmrE-like"/>
</dbReference>
<dbReference type="Proteomes" id="UP001177140">
    <property type="component" value="Unassembled WGS sequence"/>
</dbReference>
<name>A0AA41W148_PAPNU</name>
<dbReference type="GO" id="GO:0005345">
    <property type="term" value="F:purine nucleobase transmembrane transporter activity"/>
    <property type="evidence" value="ECO:0007669"/>
    <property type="project" value="UniProtKB-ARBA"/>
</dbReference>
<evidence type="ECO:0000256" key="4">
    <source>
        <dbReference type="ARBA" id="ARBA00022692"/>
    </source>
</evidence>
<evidence type="ECO:0000256" key="2">
    <source>
        <dbReference type="ARBA" id="ARBA00006213"/>
    </source>
</evidence>
<keyword evidence="5 7" id="KW-1133">Transmembrane helix</keyword>
<evidence type="ECO:0000256" key="5">
    <source>
        <dbReference type="ARBA" id="ARBA00022989"/>
    </source>
</evidence>
<protein>
    <submittedName>
        <fullName evidence="8">Uncharacterized protein</fullName>
    </submittedName>
</protein>
<dbReference type="GO" id="GO:0016020">
    <property type="term" value="C:membrane"/>
    <property type="evidence" value="ECO:0007669"/>
    <property type="project" value="UniProtKB-SubCell"/>
</dbReference>
<dbReference type="AlphaFoldDB" id="A0AA41W148"/>
<keyword evidence="9" id="KW-1185">Reference proteome</keyword>